<dbReference type="Gene3D" id="1.20.120.330">
    <property type="entry name" value="Nucleotidyltransferases domain 2"/>
    <property type="match status" value="1"/>
</dbReference>
<comment type="similarity">
    <text evidence="1">Belongs to the UPF0332 family.</text>
</comment>
<evidence type="ECO:0000313" key="3">
    <source>
        <dbReference type="EMBL" id="OAT82378.1"/>
    </source>
</evidence>
<dbReference type="RefSeq" id="WP_066667965.1">
    <property type="nucleotide sequence ID" value="NZ_LYVF01000137.1"/>
</dbReference>
<dbReference type="InterPro" id="IPR007842">
    <property type="entry name" value="HEPN_dom"/>
</dbReference>
<proteinExistence type="inferred from homology"/>
<gene>
    <name evidence="3" type="ORF">A6M21_09570</name>
</gene>
<dbReference type="Pfam" id="PF05168">
    <property type="entry name" value="HEPN"/>
    <property type="match status" value="1"/>
</dbReference>
<evidence type="ECO:0000313" key="4">
    <source>
        <dbReference type="Proteomes" id="UP000078532"/>
    </source>
</evidence>
<evidence type="ECO:0000259" key="2">
    <source>
        <dbReference type="Pfam" id="PF05168"/>
    </source>
</evidence>
<dbReference type="PANTHER" id="PTHR36565">
    <property type="entry name" value="UPF0332 PROTEIN TM_1000"/>
    <property type="match status" value="1"/>
</dbReference>
<name>A0A1B7LFH9_9FIRM</name>
<dbReference type="STRING" id="1838280.A6M21_09570"/>
<reference evidence="3 4" key="1">
    <citation type="submission" date="2016-04" db="EMBL/GenBank/DDBJ databases">
        <authorList>
            <person name="Evans L.H."/>
            <person name="Alamgir A."/>
            <person name="Owens N."/>
            <person name="Weber N.D."/>
            <person name="Virtaneva K."/>
            <person name="Barbian K."/>
            <person name="Babar A."/>
            <person name="Rosenke K."/>
        </authorList>
    </citation>
    <scope>NUCLEOTIDE SEQUENCE [LARGE SCALE GENOMIC DNA]</scope>
    <source>
        <strain evidence="3 4">LMa1</strain>
    </source>
</reference>
<dbReference type="Proteomes" id="UP000078532">
    <property type="component" value="Unassembled WGS sequence"/>
</dbReference>
<accession>A0A1B7LFH9</accession>
<dbReference type="InterPro" id="IPR052226">
    <property type="entry name" value="UPF0332_toxin"/>
</dbReference>
<feature type="domain" description="HEPN" evidence="2">
    <location>
        <begin position="9"/>
        <end position="123"/>
    </location>
</feature>
<dbReference type="EMBL" id="LYVF01000137">
    <property type="protein sequence ID" value="OAT82378.1"/>
    <property type="molecule type" value="Genomic_DNA"/>
</dbReference>
<keyword evidence="4" id="KW-1185">Reference proteome</keyword>
<sequence>MSQIGDLANYRLKKAREHLKSAEILLNNGIYGDSLSRSYYAVFTAVRALLATKQLDSKKHSGVISLFNQHFVKPGIVDRSMGKELSKARVRRESSDYTDFYLVNKEEAVSQLETAKKFILAIESTLVKESL</sequence>
<comment type="caution">
    <text evidence="3">The sequence shown here is derived from an EMBL/GenBank/DDBJ whole genome shotgun (WGS) entry which is preliminary data.</text>
</comment>
<organism evidence="3 4">
    <name type="scientific">Desulfotomaculum copahuensis</name>
    <dbReference type="NCBI Taxonomy" id="1838280"/>
    <lineage>
        <taxon>Bacteria</taxon>
        <taxon>Bacillati</taxon>
        <taxon>Bacillota</taxon>
        <taxon>Clostridia</taxon>
        <taxon>Eubacteriales</taxon>
        <taxon>Desulfotomaculaceae</taxon>
        <taxon>Desulfotomaculum</taxon>
    </lineage>
</organism>
<evidence type="ECO:0000256" key="1">
    <source>
        <dbReference type="ARBA" id="ARBA00038248"/>
    </source>
</evidence>
<dbReference type="AlphaFoldDB" id="A0A1B7LFH9"/>
<dbReference type="PANTHER" id="PTHR36565:SF1">
    <property type="entry name" value="UPF0332 PROTEIN TM_1000"/>
    <property type="match status" value="1"/>
</dbReference>
<protein>
    <recommendedName>
        <fullName evidence="2">HEPN domain-containing protein</fullName>
    </recommendedName>
</protein>
<dbReference type="SUPFAM" id="SSF81593">
    <property type="entry name" value="Nucleotidyltransferase substrate binding subunit/domain"/>
    <property type="match status" value="1"/>
</dbReference>